<feature type="compositionally biased region" description="Basic and acidic residues" evidence="1">
    <location>
        <begin position="235"/>
        <end position="246"/>
    </location>
</feature>
<dbReference type="GeneID" id="96086103"/>
<dbReference type="EMBL" id="JBHGVX010000005">
    <property type="protein sequence ID" value="KAL1795557.1"/>
    <property type="molecule type" value="Genomic_DNA"/>
</dbReference>
<proteinExistence type="predicted"/>
<accession>A0ABR3UH52</accession>
<keyword evidence="3" id="KW-1185">Reference proteome</keyword>
<dbReference type="RefSeq" id="XP_069306141.1">
    <property type="nucleotide sequence ID" value="XM_069451921.1"/>
</dbReference>
<sequence>MTALNTIVADEDSSVASDDTPPSSVHVDQDAENADLYTMDPPEYTHLATSGEISVNAEATRNEKTRVLVQSPAYDAGPDQSLQLQVSDRHSEEQSLLREYEHQMQQDVSDQGNPSRTRPRTGPVLTHYLTEPVATASLASVRACSILNDRPAVWLVKRKSMALSPLAAAVLTKEGLVQAKDLQLISQYADMKRDPTDPVSALFLTTYDVVSGVMLGLAAGPIELSKQTTPMLMQHEARRKEKRDGDAEPSGAEDTKEPSHVARQVALGTAKGFGRIVTTSLKSPAVIMHGITRGFHNLPKAYGEEVRQYENVTGLRSGLVVSMKSFGYGLGDGLRDLMVKPIDGAEKNGVLGFAAGCATGIANAAFKPAAGACGLIGYSSVGVYKSIRNIGSVKEDDPVELVRSIGEVEYRQASDADKLYIVRAWCQTQMRVRID</sequence>
<reference evidence="2 3" key="1">
    <citation type="submission" date="2024-09" db="EMBL/GenBank/DDBJ databases">
        <title>T2T genomes of carrot and Alternaria dauci and their utility for understanding host-pathogen interaction during carrot leaf blight disease.</title>
        <authorList>
            <person name="Liu W."/>
            <person name="Xu S."/>
            <person name="Ou C."/>
            <person name="Liu X."/>
            <person name="Zhuang F."/>
            <person name="Deng X.W."/>
        </authorList>
    </citation>
    <scope>NUCLEOTIDE SEQUENCE [LARGE SCALE GENOMIC DNA]</scope>
    <source>
        <strain evidence="2 3">A2016</strain>
    </source>
</reference>
<name>A0ABR3UH52_9PLEO</name>
<protein>
    <submittedName>
        <fullName evidence="2">Uncharacterized protein</fullName>
    </submittedName>
</protein>
<evidence type="ECO:0000256" key="1">
    <source>
        <dbReference type="SAM" id="MobiDB-lite"/>
    </source>
</evidence>
<feature type="region of interest" description="Disordered" evidence="1">
    <location>
        <begin position="233"/>
        <end position="261"/>
    </location>
</feature>
<evidence type="ECO:0000313" key="3">
    <source>
        <dbReference type="Proteomes" id="UP001578633"/>
    </source>
</evidence>
<dbReference type="Proteomes" id="UP001578633">
    <property type="component" value="Chromosome 5"/>
</dbReference>
<organism evidence="2 3">
    <name type="scientific">Alternaria dauci</name>
    <dbReference type="NCBI Taxonomy" id="48095"/>
    <lineage>
        <taxon>Eukaryota</taxon>
        <taxon>Fungi</taxon>
        <taxon>Dikarya</taxon>
        <taxon>Ascomycota</taxon>
        <taxon>Pezizomycotina</taxon>
        <taxon>Dothideomycetes</taxon>
        <taxon>Pleosporomycetidae</taxon>
        <taxon>Pleosporales</taxon>
        <taxon>Pleosporineae</taxon>
        <taxon>Pleosporaceae</taxon>
        <taxon>Alternaria</taxon>
        <taxon>Alternaria sect. Porri</taxon>
    </lineage>
</organism>
<gene>
    <name evidence="2" type="ORF">ACET3X_005781</name>
</gene>
<comment type="caution">
    <text evidence="2">The sequence shown here is derived from an EMBL/GenBank/DDBJ whole genome shotgun (WGS) entry which is preliminary data.</text>
</comment>
<feature type="region of interest" description="Disordered" evidence="1">
    <location>
        <begin position="1"/>
        <end position="42"/>
    </location>
</feature>
<evidence type="ECO:0000313" key="2">
    <source>
        <dbReference type="EMBL" id="KAL1795557.1"/>
    </source>
</evidence>